<dbReference type="EMBL" id="JAULJE010000083">
    <property type="protein sequence ID" value="KAK1327334.1"/>
    <property type="molecule type" value="Genomic_DNA"/>
</dbReference>
<feature type="region of interest" description="Disordered" evidence="2">
    <location>
        <begin position="305"/>
        <end position="329"/>
    </location>
</feature>
<dbReference type="InterPro" id="IPR008937">
    <property type="entry name" value="Ras-like_GEF"/>
</dbReference>
<dbReference type="GO" id="GO:0005085">
    <property type="term" value="F:guanyl-nucleotide exchange factor activity"/>
    <property type="evidence" value="ECO:0007669"/>
    <property type="project" value="UniProtKB-KW"/>
</dbReference>
<keyword evidence="5" id="KW-1185">Reference proteome</keyword>
<name>A0AA40HA60_CNENI</name>
<dbReference type="AlphaFoldDB" id="A0AA40HA60"/>
<dbReference type="GO" id="GO:0005886">
    <property type="term" value="C:plasma membrane"/>
    <property type="evidence" value="ECO:0007669"/>
    <property type="project" value="TreeGrafter"/>
</dbReference>
<gene>
    <name evidence="4" type="ORF">QTO34_019203</name>
</gene>
<sequence>MQALQKGTLEKVVGSLVPAFPARNIPHICTLMPTHLALSRAQWFLEELLTRKSPNSPISGLWHLSLEKHMESNLSSSLRFHQLALSWSLGHRFCDGNLAGPDTTFRPAPPFPLVHLKQALVLHSLPVKHPVGLVRSLWVELEQLEPREAQWEVLEPSGAPALIRMPTTEPAPSPTTDYPRAVTPKEEKLPILTFPPRLVAEQLTAMDAKAKPSKEHLVSTVRATITQFNHVATCAITTCLGDPPMMAQDMTKVECRTLRNFSSLQAILDALQSMSIHHLKKTWGKVSRRSTVTLKKLCKEDNSLSRIQEEAEEEGAESNGRDSAAAGGCPEIEPEEEFKAWFWALERLSKNDM</sequence>
<organism evidence="4 5">
    <name type="scientific">Cnephaeus nilssonii</name>
    <name type="common">Northern bat</name>
    <name type="synonym">Eptesicus nilssonii</name>
    <dbReference type="NCBI Taxonomy" id="3371016"/>
    <lineage>
        <taxon>Eukaryota</taxon>
        <taxon>Metazoa</taxon>
        <taxon>Chordata</taxon>
        <taxon>Craniata</taxon>
        <taxon>Vertebrata</taxon>
        <taxon>Euteleostomi</taxon>
        <taxon>Mammalia</taxon>
        <taxon>Eutheria</taxon>
        <taxon>Laurasiatheria</taxon>
        <taxon>Chiroptera</taxon>
        <taxon>Yangochiroptera</taxon>
        <taxon>Vespertilionidae</taxon>
        <taxon>Cnephaeus</taxon>
    </lineage>
</organism>
<dbReference type="SUPFAM" id="SSF48366">
    <property type="entry name" value="Ras GEF"/>
    <property type="match status" value="1"/>
</dbReference>
<proteinExistence type="predicted"/>
<evidence type="ECO:0000313" key="4">
    <source>
        <dbReference type="EMBL" id="KAK1327334.1"/>
    </source>
</evidence>
<dbReference type="InterPro" id="IPR036964">
    <property type="entry name" value="RASGEF_cat_dom_sf"/>
</dbReference>
<evidence type="ECO:0000256" key="1">
    <source>
        <dbReference type="ARBA" id="ARBA00022658"/>
    </source>
</evidence>
<protein>
    <recommendedName>
        <fullName evidence="3">Ras-GEF domain-containing protein</fullName>
    </recommendedName>
</protein>
<dbReference type="Proteomes" id="UP001177744">
    <property type="component" value="Unassembled WGS sequence"/>
</dbReference>
<dbReference type="Gene3D" id="1.10.840.10">
    <property type="entry name" value="Ras guanine-nucleotide exchange factors catalytic domain"/>
    <property type="match status" value="1"/>
</dbReference>
<accession>A0AA40HA60</accession>
<evidence type="ECO:0000256" key="2">
    <source>
        <dbReference type="SAM" id="MobiDB-lite"/>
    </source>
</evidence>
<dbReference type="InterPro" id="IPR023578">
    <property type="entry name" value="Ras_GEF_dom_sf"/>
</dbReference>
<feature type="domain" description="Ras-GEF" evidence="3">
    <location>
        <begin position="191"/>
        <end position="352"/>
    </location>
</feature>
<dbReference type="PANTHER" id="PTHR23113">
    <property type="entry name" value="GUANINE NUCLEOTIDE EXCHANGE FACTOR"/>
    <property type="match status" value="1"/>
</dbReference>
<reference evidence="4" key="1">
    <citation type="submission" date="2023-06" db="EMBL/GenBank/DDBJ databases">
        <title>Reference genome for the Northern bat (Eptesicus nilssonii), a most northern bat species.</title>
        <authorList>
            <person name="Laine V.N."/>
            <person name="Pulliainen A.T."/>
            <person name="Lilley T.M."/>
        </authorList>
    </citation>
    <scope>NUCLEOTIDE SEQUENCE</scope>
    <source>
        <strain evidence="4">BLF_Eptnil</strain>
        <tissue evidence="4">Kidney</tissue>
    </source>
</reference>
<keyword evidence="1" id="KW-0344">Guanine-nucleotide releasing factor</keyword>
<dbReference type="InterPro" id="IPR001895">
    <property type="entry name" value="RASGEF_cat_dom"/>
</dbReference>
<dbReference type="SMART" id="SM00147">
    <property type="entry name" value="RasGEF"/>
    <property type="match status" value="1"/>
</dbReference>
<evidence type="ECO:0000313" key="5">
    <source>
        <dbReference type="Proteomes" id="UP001177744"/>
    </source>
</evidence>
<evidence type="ECO:0000259" key="3">
    <source>
        <dbReference type="SMART" id="SM00147"/>
    </source>
</evidence>
<dbReference type="GO" id="GO:0007265">
    <property type="term" value="P:Ras protein signal transduction"/>
    <property type="evidence" value="ECO:0007669"/>
    <property type="project" value="TreeGrafter"/>
</dbReference>
<dbReference type="PANTHER" id="PTHR23113:SF223">
    <property type="entry name" value="RAL-GDS-RELATED PROTEIN"/>
    <property type="match status" value="1"/>
</dbReference>
<comment type="caution">
    <text evidence="4">The sequence shown here is derived from an EMBL/GenBank/DDBJ whole genome shotgun (WGS) entry which is preliminary data.</text>
</comment>
<dbReference type="Pfam" id="PF00617">
    <property type="entry name" value="RasGEF"/>
    <property type="match status" value="1"/>
</dbReference>